<dbReference type="PANTHER" id="PTHR21310">
    <property type="entry name" value="AMINOGLYCOSIDE PHOSPHOTRANSFERASE-RELATED-RELATED"/>
    <property type="match status" value="1"/>
</dbReference>
<feature type="domain" description="Aminoglycoside phosphotransferase" evidence="2">
    <location>
        <begin position="84"/>
        <end position="279"/>
    </location>
</feature>
<dbReference type="AlphaFoldDB" id="A0A940ICY0"/>
<dbReference type="GO" id="GO:0005524">
    <property type="term" value="F:ATP binding"/>
    <property type="evidence" value="ECO:0007669"/>
    <property type="project" value="UniProtKB-UniRule"/>
</dbReference>
<accession>A0A940ICY0</accession>
<dbReference type="InterPro" id="IPR011009">
    <property type="entry name" value="Kinase-like_dom_sf"/>
</dbReference>
<evidence type="ECO:0000313" key="4">
    <source>
        <dbReference type="Proteomes" id="UP000727857"/>
    </source>
</evidence>
<reference evidence="3" key="1">
    <citation type="submission" date="2020-10" db="EMBL/GenBank/DDBJ databases">
        <authorList>
            <person name="Gilroy R."/>
        </authorList>
    </citation>
    <scope>NUCLEOTIDE SEQUENCE</scope>
    <source>
        <strain evidence="3">517</strain>
    </source>
</reference>
<dbReference type="EMBL" id="JADINF010000043">
    <property type="protein sequence ID" value="MBO8423733.1"/>
    <property type="molecule type" value="Genomic_DNA"/>
</dbReference>
<organism evidence="3 4">
    <name type="scientific">Candidatus Stercoripulliclostridium pullicola</name>
    <dbReference type="NCBI Taxonomy" id="2840953"/>
    <lineage>
        <taxon>Bacteria</taxon>
        <taxon>Bacillati</taxon>
        <taxon>Bacillota</taxon>
        <taxon>Clostridia</taxon>
        <taxon>Eubacteriales</taxon>
        <taxon>Candidatus Stercoripulliclostridium</taxon>
    </lineage>
</organism>
<gene>
    <name evidence="3" type="ORF">IAB16_01735</name>
</gene>
<evidence type="ECO:0000259" key="2">
    <source>
        <dbReference type="Pfam" id="PF01636"/>
    </source>
</evidence>
<keyword evidence="1" id="KW-0547">Nucleotide-binding</keyword>
<name>A0A940ICY0_9FIRM</name>
<sequence>MKVERIKPVKVSSKDAVIYALRAAKKYCPDTEAVAAKYIGGGSFGRAVEVKFEDGDERIFKFLCARGMLEKEIFDLNLLKKNCSVKMPSVIFAVEQGGGIPVDFYCMEKIEGRPAFTDQGLFFGGKKKRAEFAREVTEGLSSIHSAVSPEFGDTMRPTFSSWRECYGEFAEEVLTEAVKLVSAGELPARITDVMRSAWARFDDIFATEPDKAVLIHGDLNVMNIMVDGAHRVSGFIDPLNSMYADREYDLFQFRNLTGKRFRLAETYFENYGASDMSEAKLAFYGLWNEVYCFVRSGVLIPLIMNPLVKNMKRRLKLL</sequence>
<evidence type="ECO:0000256" key="1">
    <source>
        <dbReference type="PROSITE-ProRule" id="PRU10141"/>
    </source>
</evidence>
<dbReference type="SUPFAM" id="SSF56112">
    <property type="entry name" value="Protein kinase-like (PK-like)"/>
    <property type="match status" value="1"/>
</dbReference>
<dbReference type="Pfam" id="PF01636">
    <property type="entry name" value="APH"/>
    <property type="match status" value="1"/>
</dbReference>
<keyword evidence="1" id="KW-0067">ATP-binding</keyword>
<dbReference type="InterPro" id="IPR002575">
    <property type="entry name" value="Aminoglycoside_PTrfase"/>
</dbReference>
<proteinExistence type="predicted"/>
<dbReference type="Proteomes" id="UP000727857">
    <property type="component" value="Unassembled WGS sequence"/>
</dbReference>
<dbReference type="InterPro" id="IPR051678">
    <property type="entry name" value="AGP_Transferase"/>
</dbReference>
<evidence type="ECO:0000313" key="3">
    <source>
        <dbReference type="EMBL" id="MBO8423733.1"/>
    </source>
</evidence>
<comment type="caution">
    <text evidence="3">The sequence shown here is derived from an EMBL/GenBank/DDBJ whole genome shotgun (WGS) entry which is preliminary data.</text>
</comment>
<dbReference type="Gene3D" id="3.90.1200.10">
    <property type="match status" value="1"/>
</dbReference>
<feature type="binding site" evidence="1">
    <location>
        <position position="61"/>
    </location>
    <ligand>
        <name>ATP</name>
        <dbReference type="ChEBI" id="CHEBI:30616"/>
    </ligand>
</feature>
<dbReference type="PROSITE" id="PS00107">
    <property type="entry name" value="PROTEIN_KINASE_ATP"/>
    <property type="match status" value="1"/>
</dbReference>
<dbReference type="InterPro" id="IPR017441">
    <property type="entry name" value="Protein_kinase_ATP_BS"/>
</dbReference>
<protein>
    <submittedName>
        <fullName evidence="3">Aminoglycoside phosphotransferase family protein</fullName>
    </submittedName>
</protein>
<reference evidence="3" key="2">
    <citation type="journal article" date="2021" name="PeerJ">
        <title>Extensive microbial diversity within the chicken gut microbiome revealed by metagenomics and culture.</title>
        <authorList>
            <person name="Gilroy R."/>
            <person name="Ravi A."/>
            <person name="Getino M."/>
            <person name="Pursley I."/>
            <person name="Horton D.L."/>
            <person name="Alikhan N.F."/>
            <person name="Baker D."/>
            <person name="Gharbi K."/>
            <person name="Hall N."/>
            <person name="Watson M."/>
            <person name="Adriaenssens E.M."/>
            <person name="Foster-Nyarko E."/>
            <person name="Jarju S."/>
            <person name="Secka A."/>
            <person name="Antonio M."/>
            <person name="Oren A."/>
            <person name="Chaudhuri R.R."/>
            <person name="La Ragione R."/>
            <person name="Hildebrand F."/>
            <person name="Pallen M.J."/>
        </authorList>
    </citation>
    <scope>NUCLEOTIDE SEQUENCE</scope>
    <source>
        <strain evidence="3">517</strain>
    </source>
</reference>